<feature type="region of interest" description="Disordered" evidence="2">
    <location>
        <begin position="502"/>
        <end position="533"/>
    </location>
</feature>
<accession>A0AAD6U015</accession>
<dbReference type="AlphaFoldDB" id="A0AAD6U015"/>
<organism evidence="3 4">
    <name type="scientific">Mycena belliarum</name>
    <dbReference type="NCBI Taxonomy" id="1033014"/>
    <lineage>
        <taxon>Eukaryota</taxon>
        <taxon>Fungi</taxon>
        <taxon>Dikarya</taxon>
        <taxon>Basidiomycota</taxon>
        <taxon>Agaricomycotina</taxon>
        <taxon>Agaricomycetes</taxon>
        <taxon>Agaricomycetidae</taxon>
        <taxon>Agaricales</taxon>
        <taxon>Marasmiineae</taxon>
        <taxon>Mycenaceae</taxon>
        <taxon>Mycena</taxon>
    </lineage>
</organism>
<feature type="region of interest" description="Disordered" evidence="2">
    <location>
        <begin position="674"/>
        <end position="696"/>
    </location>
</feature>
<dbReference type="EMBL" id="JARJCN010000041">
    <property type="protein sequence ID" value="KAJ7083326.1"/>
    <property type="molecule type" value="Genomic_DNA"/>
</dbReference>
<feature type="coiled-coil region" evidence="1">
    <location>
        <begin position="699"/>
        <end position="733"/>
    </location>
</feature>
<feature type="compositionally biased region" description="Acidic residues" evidence="2">
    <location>
        <begin position="174"/>
        <end position="186"/>
    </location>
</feature>
<feature type="region of interest" description="Disordered" evidence="2">
    <location>
        <begin position="170"/>
        <end position="192"/>
    </location>
</feature>
<gene>
    <name evidence="3" type="ORF">B0H15DRAFT_421086</name>
</gene>
<feature type="compositionally biased region" description="Low complexity" evidence="2">
    <location>
        <begin position="258"/>
        <end position="277"/>
    </location>
</feature>
<protein>
    <submittedName>
        <fullName evidence="3">Uncharacterized protein</fullName>
    </submittedName>
</protein>
<name>A0AAD6U015_9AGAR</name>
<feature type="compositionally biased region" description="Polar residues" evidence="2">
    <location>
        <begin position="306"/>
        <end position="315"/>
    </location>
</feature>
<reference evidence="3" key="1">
    <citation type="submission" date="2023-03" db="EMBL/GenBank/DDBJ databases">
        <title>Massive genome expansion in bonnet fungi (Mycena s.s.) driven by repeated elements and novel gene families across ecological guilds.</title>
        <authorList>
            <consortium name="Lawrence Berkeley National Laboratory"/>
            <person name="Harder C.B."/>
            <person name="Miyauchi S."/>
            <person name="Viragh M."/>
            <person name="Kuo A."/>
            <person name="Thoen E."/>
            <person name="Andreopoulos B."/>
            <person name="Lu D."/>
            <person name="Skrede I."/>
            <person name="Drula E."/>
            <person name="Henrissat B."/>
            <person name="Morin E."/>
            <person name="Kohler A."/>
            <person name="Barry K."/>
            <person name="LaButti K."/>
            <person name="Morin E."/>
            <person name="Salamov A."/>
            <person name="Lipzen A."/>
            <person name="Mereny Z."/>
            <person name="Hegedus B."/>
            <person name="Baldrian P."/>
            <person name="Stursova M."/>
            <person name="Weitz H."/>
            <person name="Taylor A."/>
            <person name="Grigoriev I.V."/>
            <person name="Nagy L.G."/>
            <person name="Martin F."/>
            <person name="Kauserud H."/>
        </authorList>
    </citation>
    <scope>NUCLEOTIDE SEQUENCE</scope>
    <source>
        <strain evidence="3">CBHHK173m</strain>
    </source>
</reference>
<sequence length="759" mass="81916">MLSDSMSVGMPGGSWTIGQEGSARCSVPQDSAGLDWRVTPAVVSSHCSTPIPVPKEQPAQYEVVTVDPAKLEEIFLLASPTSTASKDTWRVRISPEYDIQILPPEPHGNEIVVARVRDSPEQRRSRCLSTIFPELANDIHSVSRSSKDNSPAQSILDPQWEFAQQDVALGPDSSADEERSEQEESGQDCGRLSDRDFGLLLFLSQAMEEEVSHEDNGWTETDPAPRDSDLSTSHRQITSGLDSSLHSDVSSGTQNPRSAAEPVSPTSPSTATPLTSPMSLRSTFQADEVDAASSEFGDSDEGEPVSPTSLPSTACLLTSPMSLTSRPTLQADEADAASGGLGDSNEGEPESCHVEERSDDQLLTPSSLDASLADHPCRESVDSTIARTVTASVLSEDRPEHHDQEDSDYELEYLTEFSVLTPLSLPGLDSISSPNSLGIDFGAFNDWELVPHPPVGSTSGNEPFLGNVVAQSQPLVSVLIAPQDGPEDNPVTKPAVLAKDTESCSVYQSVPEQPRPAERHIPESSDKVTSSPRSIDSYLVQDAAGAIGVIAPGDDLGAEAEKLASPSYKLPFQTDDPSVDESIQPILKLPELDFHPPSLTDEVLHSPVFRLTVFGDHNPGTEAAPPLAPVPVASGSKHLRALSASHAERTSILWAPHDTKYMYQPTWSASEKGKGTARWRSSKRTVSDDSGSAQTARVEREVQTEVDDLRARYARVKKELKDEKAKVAKLRQETSKAPERSEYSLFSWGVPTTLEDFIV</sequence>
<dbReference type="Proteomes" id="UP001222325">
    <property type="component" value="Unassembled WGS sequence"/>
</dbReference>
<evidence type="ECO:0000313" key="4">
    <source>
        <dbReference type="Proteomes" id="UP001222325"/>
    </source>
</evidence>
<comment type="caution">
    <text evidence="3">The sequence shown here is derived from an EMBL/GenBank/DDBJ whole genome shotgun (WGS) entry which is preliminary data.</text>
</comment>
<evidence type="ECO:0000313" key="3">
    <source>
        <dbReference type="EMBL" id="KAJ7083326.1"/>
    </source>
</evidence>
<evidence type="ECO:0000256" key="1">
    <source>
        <dbReference type="SAM" id="Coils"/>
    </source>
</evidence>
<feature type="region of interest" description="Disordered" evidence="2">
    <location>
        <begin position="211"/>
        <end position="315"/>
    </location>
</feature>
<feature type="compositionally biased region" description="Polar residues" evidence="2">
    <location>
        <begin position="230"/>
        <end position="257"/>
    </location>
</feature>
<keyword evidence="1" id="KW-0175">Coiled coil</keyword>
<feature type="region of interest" description="Disordered" evidence="2">
    <location>
        <begin position="334"/>
        <end position="379"/>
    </location>
</feature>
<feature type="compositionally biased region" description="Basic and acidic residues" evidence="2">
    <location>
        <begin position="515"/>
        <end position="526"/>
    </location>
</feature>
<feature type="compositionally biased region" description="Basic and acidic residues" evidence="2">
    <location>
        <begin position="350"/>
        <end position="360"/>
    </location>
</feature>
<evidence type="ECO:0000256" key="2">
    <source>
        <dbReference type="SAM" id="MobiDB-lite"/>
    </source>
</evidence>
<proteinExistence type="predicted"/>
<feature type="region of interest" description="Disordered" evidence="2">
    <location>
        <begin position="1"/>
        <end position="22"/>
    </location>
</feature>
<keyword evidence="4" id="KW-1185">Reference proteome</keyword>